<proteinExistence type="predicted"/>
<dbReference type="EMBL" id="JAJHPV010000013">
    <property type="protein sequence ID" value="MCC6071465.1"/>
    <property type="molecule type" value="Genomic_DNA"/>
</dbReference>
<gene>
    <name evidence="1" type="ORF">LMJ30_10895</name>
</gene>
<keyword evidence="2" id="KW-1185">Reference proteome</keyword>
<evidence type="ECO:0000313" key="1">
    <source>
        <dbReference type="EMBL" id="MCC6071465.1"/>
    </source>
</evidence>
<protein>
    <submittedName>
        <fullName evidence="1">Uncharacterized protein</fullName>
    </submittedName>
</protein>
<accession>A0ABS8IS50</accession>
<evidence type="ECO:0000313" key="2">
    <source>
        <dbReference type="Proteomes" id="UP001198701"/>
    </source>
</evidence>
<dbReference type="Proteomes" id="UP001198701">
    <property type="component" value="Unassembled WGS sequence"/>
</dbReference>
<sequence>MTASARVMVPVEITASMLKAGTTIPETDVAMGEVAWVSGGTYEAANQRTYGDSVWGCKLAHTGRTEKPDVDSVYWYRVRPTNRMAPFDDYTNTKALATGSITYVFQPGFLNGLAVYGMEGATYSATVKDSPGGAVVRSWSGDLYSQASGFYELLFSPLVPTVQMSFDDIPLAPDAEVTITVSSDPGKRVAIGTIKVGDWRQFIGDGTGGGAEYGAESDRKSYTFRKYNLDGTYEIVKRTSSRNVNCSVVIDADQAMYADAILGEIMEVAVPFEASGLPRYGYLNTLGFVSGSIRADSAGTTSINLKIEGNI</sequence>
<name>A0ABS8IS50_9BURK</name>
<organism evidence="1 2">
    <name type="scientific">Massilia agrisoli</name>
    <dbReference type="NCBI Taxonomy" id="2892444"/>
    <lineage>
        <taxon>Bacteria</taxon>
        <taxon>Pseudomonadati</taxon>
        <taxon>Pseudomonadota</taxon>
        <taxon>Betaproteobacteria</taxon>
        <taxon>Burkholderiales</taxon>
        <taxon>Oxalobacteraceae</taxon>
        <taxon>Telluria group</taxon>
        <taxon>Massilia</taxon>
    </lineage>
</organism>
<comment type="caution">
    <text evidence="1">The sequence shown here is derived from an EMBL/GenBank/DDBJ whole genome shotgun (WGS) entry which is preliminary data.</text>
</comment>
<dbReference type="RefSeq" id="WP_229432376.1">
    <property type="nucleotide sequence ID" value="NZ_JAJHPV010000013.1"/>
</dbReference>
<reference evidence="1 2" key="1">
    <citation type="submission" date="2021-11" db="EMBL/GenBank/DDBJ databases">
        <authorList>
            <person name="Huq M.A."/>
        </authorList>
    </citation>
    <scope>NUCLEOTIDE SEQUENCE [LARGE SCALE GENOMIC DNA]</scope>
    <source>
        <strain evidence="1 2">MAHUQ-52</strain>
    </source>
</reference>